<feature type="transmembrane region" description="Helical" evidence="12">
    <location>
        <begin position="354"/>
        <end position="377"/>
    </location>
</feature>
<dbReference type="CDD" id="cd11020">
    <property type="entry name" value="CuRO_1_CuNIR"/>
    <property type="match status" value="1"/>
</dbReference>
<evidence type="ECO:0000313" key="14">
    <source>
        <dbReference type="EMBL" id="GAA3022973.1"/>
    </source>
</evidence>
<feature type="transmembrane region" description="Helical" evidence="12">
    <location>
        <begin position="332"/>
        <end position="348"/>
    </location>
</feature>
<keyword evidence="7" id="KW-0479">Metal-binding</keyword>
<feature type="transmembrane region" description="Helical" evidence="12">
    <location>
        <begin position="223"/>
        <end position="242"/>
    </location>
</feature>
<comment type="caution">
    <text evidence="14">The sequence shown here is derived from an EMBL/GenBank/DDBJ whole genome shotgun (WGS) entry which is preliminary data.</text>
</comment>
<keyword evidence="12" id="KW-0812">Transmembrane</keyword>
<evidence type="ECO:0000256" key="8">
    <source>
        <dbReference type="ARBA" id="ARBA00022737"/>
    </source>
</evidence>
<comment type="subunit">
    <text evidence="4">Homotrimer.</text>
</comment>
<keyword evidence="10" id="KW-0186">Copper</keyword>
<protein>
    <recommendedName>
        <fullName evidence="6">Copper-containing nitrite reductase</fullName>
        <ecNumber evidence="5">1.7.2.1</ecNumber>
    </recommendedName>
</protein>
<evidence type="ECO:0000256" key="5">
    <source>
        <dbReference type="ARBA" id="ARBA00011882"/>
    </source>
</evidence>
<dbReference type="InterPro" id="IPR011707">
    <property type="entry name" value="Cu-oxidase-like_N"/>
</dbReference>
<name>A0ABP6KWH4_9ACTN</name>
<comment type="catalytic activity">
    <reaction evidence="11">
        <text>nitric oxide + Fe(III)-[cytochrome c] + H2O = Fe(II)-[cytochrome c] + nitrite + 2 H(+)</text>
        <dbReference type="Rhea" id="RHEA:15233"/>
        <dbReference type="Rhea" id="RHEA-COMP:10350"/>
        <dbReference type="Rhea" id="RHEA-COMP:14399"/>
        <dbReference type="ChEBI" id="CHEBI:15377"/>
        <dbReference type="ChEBI" id="CHEBI:15378"/>
        <dbReference type="ChEBI" id="CHEBI:16301"/>
        <dbReference type="ChEBI" id="CHEBI:16480"/>
        <dbReference type="ChEBI" id="CHEBI:29033"/>
        <dbReference type="ChEBI" id="CHEBI:29034"/>
        <dbReference type="EC" id="1.7.2.1"/>
    </reaction>
</comment>
<sequence>MLLLILVGFAHWAIPDSRWLLVHMFTIGLVANSILLWSQTLGERFLGYHLPETRHRLQLVRIYTLNAGLVVTIGGVQLARWPVTLVGAVLIGAVVAWHAVAMALLIVEAQRHRVAAGEGRAEHAASVWFFVASAVFLPVGAGFGVALAYGFADPTQAGFLVAHQAVNILGFLGLAAAGVLTVMFPRLLGDDQATARRRPAALAVLIGGITVICGGALSDRPAIAAVGVAVYAIGWIVVAAPFVKAIARRLPDTYASASIVAALLWLFVSLALYGDTLISGPFVVERITLLTVPFLAGFAGQLLIGVMSHLLPTMMGGGQITAAGSAQMNRWWLWRVLVINGGLMLWLLPDLDSWVKVALSSLVMLAYIMFFPIMMSAGISAVRVRRALAADPPTVAQRAGQTVPGRPQLALQGVAAASAIALVVAVGTAMGGGMTGAVEDASAGATPTGQTTTVNIDAVHMRFTPDTATVPAGNRLVIRVTNRDTMIHDLVLATGKSTGRIVPGAVGVIDAGIIGKPVEGWCSIVGHRQQGMVFHVQVPGGPNHHDMGEMNSSASGPAAVVDLMKHPAPSFAARDARLAPAPPANVHRYTFEATEGPGEVAPGVRQTVWTYNGAVMGPTLRGKLGDVFEITLVNKGTMAHSVDFHAGMVSPDVNMRDINPGESLVYRFRAEHTGIWLYHCATMPMAVHLAAGMFGAVIIDPPGLAPVTAEYLVTQSEWYLGPDGGPIDADKVARGAPDLVMFNGYADQYVYRPLRAKVGDRIRMWVLDAGPNEPLSFHVIGTQFDTVYQEGAYSLRPDDSLRGGAQVLGLLPAEGGFVELTFLEPGTYTFLNHRMFAGDRGAMGKIVVEK</sequence>
<evidence type="ECO:0000259" key="13">
    <source>
        <dbReference type="Pfam" id="PF07732"/>
    </source>
</evidence>
<evidence type="ECO:0000256" key="6">
    <source>
        <dbReference type="ARBA" id="ARBA00017290"/>
    </source>
</evidence>
<feature type="domain" description="Plastocyanin-like" evidence="13">
    <location>
        <begin position="599"/>
        <end position="702"/>
    </location>
</feature>
<gene>
    <name evidence="14" type="ORF">GCM10010528_01310</name>
</gene>
<keyword evidence="12" id="KW-1133">Transmembrane helix</keyword>
<dbReference type="PANTHER" id="PTHR11709">
    <property type="entry name" value="MULTI-COPPER OXIDASE"/>
    <property type="match status" value="1"/>
</dbReference>
<dbReference type="InterPro" id="IPR001287">
    <property type="entry name" value="NO2-reductase_Cu"/>
</dbReference>
<evidence type="ECO:0000313" key="15">
    <source>
        <dbReference type="Proteomes" id="UP001501035"/>
    </source>
</evidence>
<keyword evidence="8" id="KW-0677">Repeat</keyword>
<proteinExistence type="inferred from homology"/>
<evidence type="ECO:0000256" key="12">
    <source>
        <dbReference type="SAM" id="Phobius"/>
    </source>
</evidence>
<accession>A0ABP6KWH4</accession>
<dbReference type="Gene3D" id="2.60.40.420">
    <property type="entry name" value="Cupredoxins - blue copper proteins"/>
    <property type="match status" value="3"/>
</dbReference>
<feature type="transmembrane region" description="Helical" evidence="12">
    <location>
        <begin position="286"/>
        <end position="311"/>
    </location>
</feature>
<dbReference type="InterPro" id="IPR045087">
    <property type="entry name" value="Cu-oxidase_fam"/>
</dbReference>
<evidence type="ECO:0000256" key="10">
    <source>
        <dbReference type="ARBA" id="ARBA00023008"/>
    </source>
</evidence>
<feature type="transmembrane region" description="Helical" evidence="12">
    <location>
        <begin position="20"/>
        <end position="38"/>
    </location>
</feature>
<evidence type="ECO:0000256" key="4">
    <source>
        <dbReference type="ARBA" id="ARBA00011233"/>
    </source>
</evidence>
<feature type="transmembrane region" description="Helical" evidence="12">
    <location>
        <begin position="85"/>
        <end position="107"/>
    </location>
</feature>
<comment type="similarity">
    <text evidence="3">Belongs to the multicopper oxidase family.</text>
</comment>
<feature type="transmembrane region" description="Helical" evidence="12">
    <location>
        <begin position="200"/>
        <end position="217"/>
    </location>
</feature>
<comment type="cofactor">
    <cofactor evidence="2">
        <name>Cu(2+)</name>
        <dbReference type="ChEBI" id="CHEBI:29036"/>
    </cofactor>
</comment>
<dbReference type="CDD" id="cd04208">
    <property type="entry name" value="CuRO_2_CuNIR"/>
    <property type="match status" value="1"/>
</dbReference>
<evidence type="ECO:0000256" key="9">
    <source>
        <dbReference type="ARBA" id="ARBA00023002"/>
    </source>
</evidence>
<dbReference type="Pfam" id="PF07732">
    <property type="entry name" value="Cu-oxidase_3"/>
    <property type="match status" value="1"/>
</dbReference>
<organism evidence="14 15">
    <name type="scientific">Gordonia defluvii</name>
    <dbReference type="NCBI Taxonomy" id="283718"/>
    <lineage>
        <taxon>Bacteria</taxon>
        <taxon>Bacillati</taxon>
        <taxon>Actinomycetota</taxon>
        <taxon>Actinomycetes</taxon>
        <taxon>Mycobacteriales</taxon>
        <taxon>Gordoniaceae</taxon>
        <taxon>Gordonia</taxon>
    </lineage>
</organism>
<reference evidence="15" key="1">
    <citation type="journal article" date="2019" name="Int. J. Syst. Evol. Microbiol.">
        <title>The Global Catalogue of Microorganisms (GCM) 10K type strain sequencing project: providing services to taxonomists for standard genome sequencing and annotation.</title>
        <authorList>
            <consortium name="The Broad Institute Genomics Platform"/>
            <consortium name="The Broad Institute Genome Sequencing Center for Infectious Disease"/>
            <person name="Wu L."/>
            <person name="Ma J."/>
        </authorList>
    </citation>
    <scope>NUCLEOTIDE SEQUENCE [LARGE SCALE GENOMIC DNA]</scope>
    <source>
        <strain evidence="15">JCM 14234</strain>
    </source>
</reference>
<comment type="cofactor">
    <cofactor evidence="1">
        <name>Cu(+)</name>
        <dbReference type="ChEBI" id="CHEBI:49552"/>
    </cofactor>
</comment>
<dbReference type="SUPFAM" id="SSF49503">
    <property type="entry name" value="Cupredoxins"/>
    <property type="match status" value="3"/>
</dbReference>
<dbReference type="EC" id="1.7.2.1" evidence="5"/>
<keyword evidence="15" id="KW-1185">Reference proteome</keyword>
<dbReference type="EMBL" id="BAAAVS010000001">
    <property type="protein sequence ID" value="GAA3022973.1"/>
    <property type="molecule type" value="Genomic_DNA"/>
</dbReference>
<dbReference type="PANTHER" id="PTHR11709:SF394">
    <property type="entry name" value="FI03373P-RELATED"/>
    <property type="match status" value="1"/>
</dbReference>
<dbReference type="PRINTS" id="PR00695">
    <property type="entry name" value="CUNO2RDTASE"/>
</dbReference>
<evidence type="ECO:0000256" key="1">
    <source>
        <dbReference type="ARBA" id="ARBA00001960"/>
    </source>
</evidence>
<feature type="transmembrane region" description="Helical" evidence="12">
    <location>
        <begin position="59"/>
        <end position="79"/>
    </location>
</feature>
<feature type="transmembrane region" description="Helical" evidence="12">
    <location>
        <begin position="127"/>
        <end position="152"/>
    </location>
</feature>
<evidence type="ECO:0000256" key="2">
    <source>
        <dbReference type="ARBA" id="ARBA00001973"/>
    </source>
</evidence>
<keyword evidence="12" id="KW-0472">Membrane</keyword>
<keyword evidence="9" id="KW-0560">Oxidoreductase</keyword>
<evidence type="ECO:0000256" key="3">
    <source>
        <dbReference type="ARBA" id="ARBA00010609"/>
    </source>
</evidence>
<dbReference type="InterPro" id="IPR008972">
    <property type="entry name" value="Cupredoxin"/>
</dbReference>
<feature type="transmembrane region" description="Helical" evidence="12">
    <location>
        <begin position="164"/>
        <end position="188"/>
    </location>
</feature>
<evidence type="ECO:0000256" key="7">
    <source>
        <dbReference type="ARBA" id="ARBA00022723"/>
    </source>
</evidence>
<evidence type="ECO:0000256" key="11">
    <source>
        <dbReference type="ARBA" id="ARBA00049340"/>
    </source>
</evidence>
<dbReference type="Proteomes" id="UP001501035">
    <property type="component" value="Unassembled WGS sequence"/>
</dbReference>
<feature type="transmembrane region" description="Helical" evidence="12">
    <location>
        <begin position="254"/>
        <end position="274"/>
    </location>
</feature>